<gene>
    <name evidence="1" type="ORF">A4R43_12860</name>
</gene>
<reference evidence="1 2" key="1">
    <citation type="submission" date="2016-04" db="EMBL/GenBank/DDBJ databases">
        <title>Complete genome sequence and analysis of deep-sea sediment isolate, Amycolatopsis sp. WP1.</title>
        <authorList>
            <person name="Wang H."/>
            <person name="Chen S."/>
            <person name="Wu Q."/>
        </authorList>
    </citation>
    <scope>NUCLEOTIDE SEQUENCE [LARGE SCALE GENOMIC DNA]</scope>
    <source>
        <strain evidence="1 2">WP1</strain>
    </source>
</reference>
<evidence type="ECO:0000313" key="2">
    <source>
        <dbReference type="Proteomes" id="UP000250434"/>
    </source>
</evidence>
<sequence length="199" mass="21008">MSWMTTPRISLTVPPGFTGLSLAGNPETLADRIRSLAGELAPRTGVTAAELAFHLARVADWTGPHGVRLLGKFAVGDPDPALASLTLMLRPLGGVLPEPREEAVAGLGRSLRERRPSCQIRPITLAAGPAIAVLTEGEFRFPDDRGTRPVFRIDFHLPTPGGRGLVVLSVSADTGERQAEIATAAVRVANSIRVGSARP</sequence>
<dbReference type="EMBL" id="CP015163">
    <property type="protein sequence ID" value="AXB43332.1"/>
    <property type="molecule type" value="Genomic_DNA"/>
</dbReference>
<dbReference type="KEGG" id="aab:A4R43_12860"/>
<protein>
    <submittedName>
        <fullName evidence="1">Uncharacterized protein</fullName>
    </submittedName>
</protein>
<evidence type="ECO:0000313" key="1">
    <source>
        <dbReference type="EMBL" id="AXB43332.1"/>
    </source>
</evidence>
<dbReference type="AlphaFoldDB" id="A0A344L5K8"/>
<keyword evidence="2" id="KW-1185">Reference proteome</keyword>
<dbReference type="OrthoDB" id="3636379at2"/>
<name>A0A344L5K8_9PSEU</name>
<accession>A0A344L5K8</accession>
<organism evidence="1 2">
    <name type="scientific">Amycolatopsis albispora</name>
    <dbReference type="NCBI Taxonomy" id="1804986"/>
    <lineage>
        <taxon>Bacteria</taxon>
        <taxon>Bacillati</taxon>
        <taxon>Actinomycetota</taxon>
        <taxon>Actinomycetes</taxon>
        <taxon>Pseudonocardiales</taxon>
        <taxon>Pseudonocardiaceae</taxon>
        <taxon>Amycolatopsis</taxon>
    </lineage>
</organism>
<dbReference type="Proteomes" id="UP000250434">
    <property type="component" value="Chromosome"/>
</dbReference>
<proteinExistence type="predicted"/>